<evidence type="ECO:0000256" key="1">
    <source>
        <dbReference type="ARBA" id="ARBA00023015"/>
    </source>
</evidence>
<dbReference type="SUPFAM" id="SSF48498">
    <property type="entry name" value="Tetracyclin repressor-like, C-terminal domain"/>
    <property type="match status" value="1"/>
</dbReference>
<sequence>MRHTRAPAMMFKMPFMPGSAGVRRRGAVRSEQARLSVLEASGRLFAEKGYDHLTIEGIAAEAGVSKQTIYRWWSSKSAVVADALIEDLLLPDHPVVPDTGDIRADLTAWMQSLLDLVAQPGNEGLVRSLVAAACENPDIGTRLNDALGITATVSTRIEAAVAAGQLPADLPVMEFVRALVGGFVLHTLERADPDPDVAERIVRALLH</sequence>
<organism evidence="6 7">
    <name type="scientific">Nocardioides albertanoniae</name>
    <dbReference type="NCBI Taxonomy" id="1175486"/>
    <lineage>
        <taxon>Bacteria</taxon>
        <taxon>Bacillati</taxon>
        <taxon>Actinomycetota</taxon>
        <taxon>Actinomycetes</taxon>
        <taxon>Propionibacteriales</taxon>
        <taxon>Nocardioidaceae</taxon>
        <taxon>Nocardioides</taxon>
    </lineage>
</organism>
<evidence type="ECO:0000313" key="7">
    <source>
        <dbReference type="Proteomes" id="UP000320209"/>
    </source>
</evidence>
<dbReference type="PANTHER" id="PTHR30055:SF148">
    <property type="entry name" value="TETR-FAMILY TRANSCRIPTIONAL REGULATOR"/>
    <property type="match status" value="1"/>
</dbReference>
<feature type="DNA-binding region" description="H-T-H motif" evidence="4">
    <location>
        <begin position="54"/>
        <end position="73"/>
    </location>
</feature>
<dbReference type="GO" id="GO:0000976">
    <property type="term" value="F:transcription cis-regulatory region binding"/>
    <property type="evidence" value="ECO:0007669"/>
    <property type="project" value="TreeGrafter"/>
</dbReference>
<keyword evidence="3" id="KW-0804">Transcription</keyword>
<dbReference type="InterPro" id="IPR001647">
    <property type="entry name" value="HTH_TetR"/>
</dbReference>
<name>A0A543AB09_9ACTN</name>
<evidence type="ECO:0000313" key="6">
    <source>
        <dbReference type="EMBL" id="TQL69755.1"/>
    </source>
</evidence>
<dbReference type="Pfam" id="PF00440">
    <property type="entry name" value="TetR_N"/>
    <property type="match status" value="1"/>
</dbReference>
<dbReference type="AlphaFoldDB" id="A0A543AB09"/>
<protein>
    <submittedName>
        <fullName evidence="6">TetR family transcriptional regulator</fullName>
    </submittedName>
</protein>
<reference evidence="6 7" key="1">
    <citation type="submission" date="2019-06" db="EMBL/GenBank/DDBJ databases">
        <title>Sequencing the genomes of 1000 actinobacteria strains.</title>
        <authorList>
            <person name="Klenk H.-P."/>
        </authorList>
    </citation>
    <scope>NUCLEOTIDE SEQUENCE [LARGE SCALE GENOMIC DNA]</scope>
    <source>
        <strain evidence="6 7">DSM 25218</strain>
    </source>
</reference>
<dbReference type="InterPro" id="IPR009057">
    <property type="entry name" value="Homeodomain-like_sf"/>
</dbReference>
<dbReference type="InterPro" id="IPR036271">
    <property type="entry name" value="Tet_transcr_reg_TetR-rel_C_sf"/>
</dbReference>
<evidence type="ECO:0000256" key="4">
    <source>
        <dbReference type="PROSITE-ProRule" id="PRU00335"/>
    </source>
</evidence>
<keyword evidence="7" id="KW-1185">Reference proteome</keyword>
<dbReference type="Gene3D" id="1.10.357.10">
    <property type="entry name" value="Tetracycline Repressor, domain 2"/>
    <property type="match status" value="1"/>
</dbReference>
<dbReference type="PANTHER" id="PTHR30055">
    <property type="entry name" value="HTH-TYPE TRANSCRIPTIONAL REGULATOR RUTR"/>
    <property type="match status" value="1"/>
</dbReference>
<dbReference type="PRINTS" id="PR00455">
    <property type="entry name" value="HTHTETR"/>
</dbReference>
<dbReference type="Pfam" id="PF16859">
    <property type="entry name" value="TetR_C_11"/>
    <property type="match status" value="1"/>
</dbReference>
<dbReference type="InterPro" id="IPR050109">
    <property type="entry name" value="HTH-type_TetR-like_transc_reg"/>
</dbReference>
<keyword evidence="2 4" id="KW-0238">DNA-binding</keyword>
<dbReference type="SUPFAM" id="SSF46689">
    <property type="entry name" value="Homeodomain-like"/>
    <property type="match status" value="1"/>
</dbReference>
<keyword evidence="1" id="KW-0805">Transcription regulation</keyword>
<dbReference type="Proteomes" id="UP000320209">
    <property type="component" value="Unassembled WGS sequence"/>
</dbReference>
<dbReference type="InterPro" id="IPR011075">
    <property type="entry name" value="TetR_C"/>
</dbReference>
<proteinExistence type="predicted"/>
<feature type="domain" description="HTH tetR-type" evidence="5">
    <location>
        <begin position="31"/>
        <end position="91"/>
    </location>
</feature>
<dbReference type="PROSITE" id="PS50977">
    <property type="entry name" value="HTH_TETR_2"/>
    <property type="match status" value="1"/>
</dbReference>
<gene>
    <name evidence="6" type="ORF">FB381_3670</name>
</gene>
<dbReference type="GO" id="GO:0003700">
    <property type="term" value="F:DNA-binding transcription factor activity"/>
    <property type="evidence" value="ECO:0007669"/>
    <property type="project" value="TreeGrafter"/>
</dbReference>
<dbReference type="Gene3D" id="1.10.10.60">
    <property type="entry name" value="Homeodomain-like"/>
    <property type="match status" value="1"/>
</dbReference>
<evidence type="ECO:0000256" key="3">
    <source>
        <dbReference type="ARBA" id="ARBA00023163"/>
    </source>
</evidence>
<evidence type="ECO:0000256" key="2">
    <source>
        <dbReference type="ARBA" id="ARBA00023125"/>
    </source>
</evidence>
<dbReference type="EMBL" id="VFOV01000001">
    <property type="protein sequence ID" value="TQL69755.1"/>
    <property type="molecule type" value="Genomic_DNA"/>
</dbReference>
<dbReference type="OrthoDB" id="9796019at2"/>
<evidence type="ECO:0000259" key="5">
    <source>
        <dbReference type="PROSITE" id="PS50977"/>
    </source>
</evidence>
<accession>A0A543AB09</accession>
<comment type="caution">
    <text evidence="6">The sequence shown here is derived from an EMBL/GenBank/DDBJ whole genome shotgun (WGS) entry which is preliminary data.</text>
</comment>